<accession>X1EDD4</accession>
<organism evidence="1">
    <name type="scientific">marine sediment metagenome</name>
    <dbReference type="NCBI Taxonomy" id="412755"/>
    <lineage>
        <taxon>unclassified sequences</taxon>
        <taxon>metagenomes</taxon>
        <taxon>ecological metagenomes</taxon>
    </lineage>
</organism>
<feature type="non-terminal residue" evidence="1">
    <location>
        <position position="66"/>
    </location>
</feature>
<reference evidence="1" key="1">
    <citation type="journal article" date="2014" name="Front. Microbiol.">
        <title>High frequency of phylogenetically diverse reductive dehalogenase-homologous genes in deep subseafloor sedimentary metagenomes.</title>
        <authorList>
            <person name="Kawai M."/>
            <person name="Futagami T."/>
            <person name="Toyoda A."/>
            <person name="Takaki Y."/>
            <person name="Nishi S."/>
            <person name="Hori S."/>
            <person name="Arai W."/>
            <person name="Tsubouchi T."/>
            <person name="Morono Y."/>
            <person name="Uchiyama I."/>
            <person name="Ito T."/>
            <person name="Fujiyama A."/>
            <person name="Inagaki F."/>
            <person name="Takami H."/>
        </authorList>
    </citation>
    <scope>NUCLEOTIDE SEQUENCE</scope>
    <source>
        <strain evidence="1">Expedition CK06-06</strain>
    </source>
</reference>
<dbReference type="AlphaFoldDB" id="X1EDD4"/>
<protein>
    <submittedName>
        <fullName evidence="1">Uncharacterized protein</fullName>
    </submittedName>
</protein>
<sequence length="66" mass="7491">MVRIKLKMHGIKSPKMKNEEGTILQETVSVRPDSEESNEISIYSLPSSVFFTDAMFRESLINTVIS</sequence>
<dbReference type="EMBL" id="BART01032016">
    <property type="protein sequence ID" value="GAH18355.1"/>
    <property type="molecule type" value="Genomic_DNA"/>
</dbReference>
<proteinExistence type="predicted"/>
<comment type="caution">
    <text evidence="1">The sequence shown here is derived from an EMBL/GenBank/DDBJ whole genome shotgun (WGS) entry which is preliminary data.</text>
</comment>
<name>X1EDD4_9ZZZZ</name>
<evidence type="ECO:0000313" key="1">
    <source>
        <dbReference type="EMBL" id="GAH18355.1"/>
    </source>
</evidence>
<gene>
    <name evidence="1" type="ORF">S01H4_55467</name>
</gene>